<organism evidence="1 2">
    <name type="scientific">Heyndrickxia coagulans</name>
    <name type="common">Weizmannia coagulans</name>
    <dbReference type="NCBI Taxonomy" id="1398"/>
    <lineage>
        <taxon>Bacteria</taxon>
        <taxon>Bacillati</taxon>
        <taxon>Bacillota</taxon>
        <taxon>Bacilli</taxon>
        <taxon>Bacillales</taxon>
        <taxon>Bacillaceae</taxon>
        <taxon>Heyndrickxia</taxon>
    </lineage>
</organism>
<dbReference type="AlphaFoldDB" id="A0A150K559"/>
<comment type="caution">
    <text evidence="1">The sequence shown here is derived from an EMBL/GenBank/DDBJ whole genome shotgun (WGS) entry which is preliminary data.</text>
</comment>
<reference evidence="1 2" key="1">
    <citation type="submission" date="2016-01" db="EMBL/GenBank/DDBJ databases">
        <title>Genome Sequences of Twelve Sporeforming Bacillus Species Isolated from Foods.</title>
        <authorList>
            <person name="Berendsen E.M."/>
            <person name="Wells-Bennik M.H."/>
            <person name="Krawcyk A.O."/>
            <person name="De Jong A."/>
            <person name="Holsappel S."/>
            <person name="Eijlander R.T."/>
            <person name="Kuipers O.P."/>
        </authorList>
    </citation>
    <scope>NUCLEOTIDE SEQUENCE [LARGE SCALE GENOMIC DNA]</scope>
    <source>
        <strain evidence="1 2">B4098</strain>
    </source>
</reference>
<evidence type="ECO:0000313" key="1">
    <source>
        <dbReference type="EMBL" id="KYC64720.1"/>
    </source>
</evidence>
<dbReference type="PATRIC" id="fig|1398.26.peg.1846"/>
<sequence length="37" mass="4188">MKIKAGAWTRLTSEQKAILLSAYARVEMQDLKGGEHR</sequence>
<dbReference type="Proteomes" id="UP000075288">
    <property type="component" value="Unassembled WGS sequence"/>
</dbReference>
<dbReference type="EMBL" id="LQYG01000024">
    <property type="protein sequence ID" value="KYC64720.1"/>
    <property type="molecule type" value="Genomic_DNA"/>
</dbReference>
<name>A0A150K559_HEYCO</name>
<proteinExistence type="predicted"/>
<accession>A0A150K559</accession>
<protein>
    <submittedName>
        <fullName evidence="1">Uncharacterized protein</fullName>
    </submittedName>
</protein>
<gene>
    <name evidence="1" type="ORF">B4098_3413</name>
</gene>
<evidence type="ECO:0000313" key="2">
    <source>
        <dbReference type="Proteomes" id="UP000075288"/>
    </source>
</evidence>